<name>A0A075GYB8_9ARCH</name>
<dbReference type="SUPFAM" id="SSF109755">
    <property type="entry name" value="PhoU-like"/>
    <property type="match status" value="1"/>
</dbReference>
<dbReference type="PANTHER" id="PTHR42930:SF5">
    <property type="entry name" value="PHOSPHATE UPTAKE REGULATOR, PHOU"/>
    <property type="match status" value="1"/>
</dbReference>
<reference evidence="2" key="1">
    <citation type="journal article" date="2014" name="Genome Biol. Evol.">
        <title>Pangenome evidence for extensive interdomain horizontal transfer affecting lineage core and shell genes in uncultured planktonic thaumarchaeota and euryarchaeota.</title>
        <authorList>
            <person name="Deschamps P."/>
            <person name="Zivanovic Y."/>
            <person name="Moreira D."/>
            <person name="Rodriguez-Valera F."/>
            <person name="Lopez-Garcia P."/>
        </authorList>
    </citation>
    <scope>NUCLEOTIDE SEQUENCE</scope>
</reference>
<dbReference type="InterPro" id="IPR026022">
    <property type="entry name" value="PhoU_dom"/>
</dbReference>
<dbReference type="PANTHER" id="PTHR42930">
    <property type="entry name" value="PHOSPHATE-SPECIFIC TRANSPORT SYSTEM ACCESSORY PROTEIN PHOU"/>
    <property type="match status" value="1"/>
</dbReference>
<dbReference type="GO" id="GO:0030643">
    <property type="term" value="P:intracellular phosphate ion homeostasis"/>
    <property type="evidence" value="ECO:0007669"/>
    <property type="project" value="InterPro"/>
</dbReference>
<organism evidence="2">
    <name type="scientific">uncultured marine thaumarchaeote KM3_32_G12</name>
    <dbReference type="NCBI Taxonomy" id="1456124"/>
    <lineage>
        <taxon>Archaea</taxon>
        <taxon>Nitrososphaerota</taxon>
        <taxon>environmental samples</taxon>
    </lineage>
</organism>
<evidence type="ECO:0000259" key="1">
    <source>
        <dbReference type="Pfam" id="PF01895"/>
    </source>
</evidence>
<dbReference type="EMBL" id="KF900842">
    <property type="protein sequence ID" value="AIF08809.1"/>
    <property type="molecule type" value="Genomic_DNA"/>
</dbReference>
<sequence>MSKFTRRLQKIGSSILVSLPKQWVDDHNLEKSSQVQIETLENSLSITAGEGKKLSKEIEIEYPLSGEENIAANITGTYLLGYDIIRINGKSTISVKDREVIRESMRRLVGMEILDEDASNITGQFLLDETSLNPKTIFKRMSSIALGMFDETLSALTTGDSTNLQTIPNRDDEINRQYFLLVRFIRSTMVDRRLAGIFNLENIDILDYRIAGNILETAGDTIVDLSKSISGTSLSGTDQKKIYDIAKDIEKIQKKSIDAFITNNRSLAIEAIKLHKQYQDKISKTRSSLEHKKQTPIAFLDLIYIFEKIAQSWSDISDLVQPTYRK</sequence>
<evidence type="ECO:0000313" key="2">
    <source>
        <dbReference type="EMBL" id="AIF08809.1"/>
    </source>
</evidence>
<accession>A0A075GYB8</accession>
<dbReference type="AlphaFoldDB" id="A0A075GYB8"/>
<dbReference type="InterPro" id="IPR038078">
    <property type="entry name" value="PhoU-like_sf"/>
</dbReference>
<protein>
    <submittedName>
        <fullName evidence="2">Phosphate uptake regulator (PhoU)</fullName>
    </submittedName>
</protein>
<proteinExistence type="predicted"/>
<dbReference type="Gene3D" id="1.20.58.220">
    <property type="entry name" value="Phosphate transport system protein phou homolog 2, domain 2"/>
    <property type="match status" value="1"/>
</dbReference>
<gene>
    <name evidence="2" type="primary">phoU</name>
</gene>
<feature type="domain" description="PhoU" evidence="1">
    <location>
        <begin position="139"/>
        <end position="228"/>
    </location>
</feature>
<dbReference type="InterPro" id="IPR028366">
    <property type="entry name" value="PhoU"/>
</dbReference>
<dbReference type="GO" id="GO:0045936">
    <property type="term" value="P:negative regulation of phosphate metabolic process"/>
    <property type="evidence" value="ECO:0007669"/>
    <property type="project" value="InterPro"/>
</dbReference>
<dbReference type="Pfam" id="PF01895">
    <property type="entry name" value="PhoU"/>
    <property type="match status" value="1"/>
</dbReference>